<name>A0AAD7P0I2_9AGAR</name>
<dbReference type="EMBL" id="JARKIB010000003">
    <property type="protein sequence ID" value="KAJ7782743.1"/>
    <property type="molecule type" value="Genomic_DNA"/>
</dbReference>
<gene>
    <name evidence="1" type="ORF">B0H16DRAFT_1447025</name>
</gene>
<sequence length="276" mass="31510">MTSLNRLQHDTRSQAKAQNKREAQSRIILFFQLLTLYCLLNTRRELIQEEGCGCPKCGSELRGIWRGRARLLAAHGSAAKLIITPLGGVLERLCEREKKVESKTFSTATGTRFLPHNVVLSQLLCHRWWGRLVRVVLWMQADDVRLSSLCNAQCDEFPDVVTAISRSFGAKTDQRTERCYGYLDDPRFQFLEDLLDSRMIDHGRQRHWSKSFKNVISSDKTMPRTQWVSRIAVWPVLGLLKHAWAYWFIQGSLSHTLGLGSGLILSSAQKQLDIPG</sequence>
<dbReference type="Proteomes" id="UP001215598">
    <property type="component" value="Unassembled WGS sequence"/>
</dbReference>
<protein>
    <submittedName>
        <fullName evidence="1">Uncharacterized protein</fullName>
    </submittedName>
</protein>
<evidence type="ECO:0000313" key="2">
    <source>
        <dbReference type="Proteomes" id="UP001215598"/>
    </source>
</evidence>
<organism evidence="1 2">
    <name type="scientific">Mycena metata</name>
    <dbReference type="NCBI Taxonomy" id="1033252"/>
    <lineage>
        <taxon>Eukaryota</taxon>
        <taxon>Fungi</taxon>
        <taxon>Dikarya</taxon>
        <taxon>Basidiomycota</taxon>
        <taxon>Agaricomycotina</taxon>
        <taxon>Agaricomycetes</taxon>
        <taxon>Agaricomycetidae</taxon>
        <taxon>Agaricales</taxon>
        <taxon>Marasmiineae</taxon>
        <taxon>Mycenaceae</taxon>
        <taxon>Mycena</taxon>
    </lineage>
</organism>
<dbReference type="AlphaFoldDB" id="A0AAD7P0I2"/>
<evidence type="ECO:0000313" key="1">
    <source>
        <dbReference type="EMBL" id="KAJ7782743.1"/>
    </source>
</evidence>
<accession>A0AAD7P0I2</accession>
<comment type="caution">
    <text evidence="1">The sequence shown here is derived from an EMBL/GenBank/DDBJ whole genome shotgun (WGS) entry which is preliminary data.</text>
</comment>
<reference evidence="1" key="1">
    <citation type="submission" date="2023-03" db="EMBL/GenBank/DDBJ databases">
        <title>Massive genome expansion in bonnet fungi (Mycena s.s.) driven by repeated elements and novel gene families across ecological guilds.</title>
        <authorList>
            <consortium name="Lawrence Berkeley National Laboratory"/>
            <person name="Harder C.B."/>
            <person name="Miyauchi S."/>
            <person name="Viragh M."/>
            <person name="Kuo A."/>
            <person name="Thoen E."/>
            <person name="Andreopoulos B."/>
            <person name="Lu D."/>
            <person name="Skrede I."/>
            <person name="Drula E."/>
            <person name="Henrissat B."/>
            <person name="Morin E."/>
            <person name="Kohler A."/>
            <person name="Barry K."/>
            <person name="LaButti K."/>
            <person name="Morin E."/>
            <person name="Salamov A."/>
            <person name="Lipzen A."/>
            <person name="Mereny Z."/>
            <person name="Hegedus B."/>
            <person name="Baldrian P."/>
            <person name="Stursova M."/>
            <person name="Weitz H."/>
            <person name="Taylor A."/>
            <person name="Grigoriev I.V."/>
            <person name="Nagy L.G."/>
            <person name="Martin F."/>
            <person name="Kauserud H."/>
        </authorList>
    </citation>
    <scope>NUCLEOTIDE SEQUENCE</scope>
    <source>
        <strain evidence="1">CBHHK182m</strain>
    </source>
</reference>
<proteinExistence type="predicted"/>
<keyword evidence="2" id="KW-1185">Reference proteome</keyword>